<dbReference type="NCBIfam" id="TIGR02281">
    <property type="entry name" value="clan_AA_DTGA"/>
    <property type="match status" value="1"/>
</dbReference>
<dbReference type="CDD" id="cd05483">
    <property type="entry name" value="retropepsin_like_bacteria"/>
    <property type="match status" value="1"/>
</dbReference>
<dbReference type="InterPro" id="IPR001969">
    <property type="entry name" value="Aspartic_peptidase_AS"/>
</dbReference>
<dbReference type="InterPro" id="IPR034122">
    <property type="entry name" value="Retropepsin-like_bacterial"/>
</dbReference>
<dbReference type="Pfam" id="PF13975">
    <property type="entry name" value="gag-asp_proteas"/>
    <property type="match status" value="1"/>
</dbReference>
<dbReference type="Proteomes" id="UP001157133">
    <property type="component" value="Unassembled WGS sequence"/>
</dbReference>
<keyword evidence="1" id="KW-0812">Transmembrane</keyword>
<dbReference type="InterPro" id="IPR011969">
    <property type="entry name" value="Clan_AA_Asp_peptidase_C"/>
</dbReference>
<gene>
    <name evidence="2" type="ORF">theurythT_10750</name>
</gene>
<dbReference type="EMBL" id="BSSU01000005">
    <property type="protein sequence ID" value="GLX81623.1"/>
    <property type="molecule type" value="Genomic_DNA"/>
</dbReference>
<dbReference type="PROSITE" id="PS00141">
    <property type="entry name" value="ASP_PROTEASE"/>
    <property type="match status" value="1"/>
</dbReference>
<feature type="transmembrane region" description="Helical" evidence="1">
    <location>
        <begin position="12"/>
        <end position="30"/>
    </location>
</feature>
<keyword evidence="1" id="KW-0472">Membrane</keyword>
<evidence type="ECO:0008006" key="4">
    <source>
        <dbReference type="Google" id="ProtNLM"/>
    </source>
</evidence>
<keyword evidence="1" id="KW-1133">Transmembrane helix</keyword>
<accession>A0ABQ6H0B0</accession>
<evidence type="ECO:0000313" key="3">
    <source>
        <dbReference type="Proteomes" id="UP001157133"/>
    </source>
</evidence>
<dbReference type="SUPFAM" id="SSF50630">
    <property type="entry name" value="Acid proteases"/>
    <property type="match status" value="1"/>
</dbReference>
<evidence type="ECO:0000256" key="1">
    <source>
        <dbReference type="SAM" id="Phobius"/>
    </source>
</evidence>
<reference evidence="2 3" key="1">
    <citation type="submission" date="2023-03" db="EMBL/GenBank/DDBJ databases">
        <title>Draft genome sequence of Thalassotalea eurytherma JCM 18482T.</title>
        <authorList>
            <person name="Sawabe T."/>
        </authorList>
    </citation>
    <scope>NUCLEOTIDE SEQUENCE [LARGE SCALE GENOMIC DNA]</scope>
    <source>
        <strain evidence="2 3">JCM 18482</strain>
    </source>
</reference>
<keyword evidence="3" id="KW-1185">Reference proteome</keyword>
<comment type="caution">
    <text evidence="2">The sequence shown here is derived from an EMBL/GenBank/DDBJ whole genome shotgun (WGS) entry which is preliminary data.</text>
</comment>
<dbReference type="RefSeq" id="WP_284206964.1">
    <property type="nucleotide sequence ID" value="NZ_BSSU01000005.1"/>
</dbReference>
<dbReference type="Gene3D" id="2.40.70.10">
    <property type="entry name" value="Acid Proteases"/>
    <property type="match status" value="1"/>
</dbReference>
<dbReference type="InterPro" id="IPR021109">
    <property type="entry name" value="Peptidase_aspartic_dom_sf"/>
</dbReference>
<protein>
    <recommendedName>
        <fullName evidence="4">TIGR02281 family clan AA aspartic protease</fullName>
    </recommendedName>
</protein>
<evidence type="ECO:0000313" key="2">
    <source>
        <dbReference type="EMBL" id="GLX81623.1"/>
    </source>
</evidence>
<organism evidence="2 3">
    <name type="scientific">Thalassotalea eurytherma</name>
    <dbReference type="NCBI Taxonomy" id="1144278"/>
    <lineage>
        <taxon>Bacteria</taxon>
        <taxon>Pseudomonadati</taxon>
        <taxon>Pseudomonadota</taxon>
        <taxon>Gammaproteobacteria</taxon>
        <taxon>Alteromonadales</taxon>
        <taxon>Colwelliaceae</taxon>
        <taxon>Thalassotalea</taxon>
    </lineage>
</organism>
<proteinExistence type="predicted"/>
<sequence>MTQQDSTNKIGRTFTWITWIIGLCLVAFVFDELLDYQYNPNQSVASDTSSNGKVSVKLQQNRMGHYVLNGEINQQSVTFLLDTGATSVSIPAQVADNLNLQTKGSYLVNTANGTVKVYRTVLSTLRIGEITLYNVAANINPAMKSDEILLGMSALRQVEFSQIGDQLIIREQR</sequence>
<name>A0ABQ6H0B0_9GAMM</name>